<sequence>MQFPPTLLLALTAVLVPTALAAAADWSATQYYNENCSDDSQAGDALTSPSGNLVIDIEGGVQAVKLARPSDGDMWLAYTGHKDGSDVCQGIEVGLWPDNGCQSVAGDWAMVVCIQAAPKGSS</sequence>
<feature type="signal peptide" evidence="1">
    <location>
        <begin position="1"/>
        <end position="21"/>
    </location>
</feature>
<reference evidence="2" key="1">
    <citation type="submission" date="2023-10" db="EMBL/GenBank/DDBJ databases">
        <authorList>
            <person name="Hackl T."/>
        </authorList>
    </citation>
    <scope>NUCLEOTIDE SEQUENCE</scope>
</reference>
<gene>
    <name evidence="2" type="ORF">KHLLAP_LOCUS8349</name>
</gene>
<evidence type="ECO:0000256" key="1">
    <source>
        <dbReference type="SAM" id="SignalP"/>
    </source>
</evidence>
<dbReference type="EMBL" id="CAUWAG010000010">
    <property type="protein sequence ID" value="CAJ2507881.1"/>
    <property type="molecule type" value="Genomic_DNA"/>
</dbReference>
<keyword evidence="1" id="KW-0732">Signal</keyword>
<feature type="chain" id="PRO_5042549396" evidence="1">
    <location>
        <begin position="22"/>
        <end position="122"/>
    </location>
</feature>
<evidence type="ECO:0000313" key="2">
    <source>
        <dbReference type="EMBL" id="CAJ2507881.1"/>
    </source>
</evidence>
<keyword evidence="3" id="KW-1185">Reference proteome</keyword>
<comment type="caution">
    <text evidence="2">The sequence shown here is derived from an EMBL/GenBank/DDBJ whole genome shotgun (WGS) entry which is preliminary data.</text>
</comment>
<accession>A0AAI8VMW4</accession>
<protein>
    <submittedName>
        <fullName evidence="2">Uu.00g090670.m01.CDS01</fullName>
    </submittedName>
</protein>
<organism evidence="2 3">
    <name type="scientific">Anthostomella pinea</name>
    <dbReference type="NCBI Taxonomy" id="933095"/>
    <lineage>
        <taxon>Eukaryota</taxon>
        <taxon>Fungi</taxon>
        <taxon>Dikarya</taxon>
        <taxon>Ascomycota</taxon>
        <taxon>Pezizomycotina</taxon>
        <taxon>Sordariomycetes</taxon>
        <taxon>Xylariomycetidae</taxon>
        <taxon>Xylariales</taxon>
        <taxon>Xylariaceae</taxon>
        <taxon>Anthostomella</taxon>
    </lineage>
</organism>
<name>A0AAI8VMW4_9PEZI</name>
<proteinExistence type="predicted"/>
<evidence type="ECO:0000313" key="3">
    <source>
        <dbReference type="Proteomes" id="UP001295740"/>
    </source>
</evidence>
<dbReference type="Proteomes" id="UP001295740">
    <property type="component" value="Unassembled WGS sequence"/>
</dbReference>
<dbReference type="AlphaFoldDB" id="A0AAI8VMW4"/>